<evidence type="ECO:0000313" key="5">
    <source>
        <dbReference type="EMBL" id="TVY89219.1"/>
    </source>
</evidence>
<dbReference type="SUPFAM" id="SSF53474">
    <property type="entry name" value="alpha/beta-Hydrolases"/>
    <property type="match status" value="1"/>
</dbReference>
<evidence type="ECO:0000313" key="6">
    <source>
        <dbReference type="Proteomes" id="UP000315522"/>
    </source>
</evidence>
<dbReference type="PANTHER" id="PTHR48081:SF2">
    <property type="entry name" value="ALPHA_BETA-HYDROLASE"/>
    <property type="match status" value="1"/>
</dbReference>
<dbReference type="PROSITE" id="PS01174">
    <property type="entry name" value="LIPASE_GDXG_SER"/>
    <property type="match status" value="1"/>
</dbReference>
<feature type="non-terminal residue" evidence="5">
    <location>
        <position position="304"/>
    </location>
</feature>
<feature type="active site" evidence="3">
    <location>
        <position position="228"/>
    </location>
</feature>
<evidence type="ECO:0000256" key="2">
    <source>
        <dbReference type="ARBA" id="ARBA00022801"/>
    </source>
</evidence>
<name>A0A559M8D7_9HELO</name>
<comment type="similarity">
    <text evidence="1">Belongs to the 'GDXG' lipolytic enzyme family.</text>
</comment>
<feature type="transmembrane region" description="Helical" evidence="4">
    <location>
        <begin position="6"/>
        <end position="24"/>
    </location>
</feature>
<keyword evidence="4" id="KW-1133">Transmembrane helix</keyword>
<accession>A0A559M8D7</accession>
<dbReference type="AlphaFoldDB" id="A0A559M8D7"/>
<dbReference type="InterPro" id="IPR050300">
    <property type="entry name" value="GDXG_lipolytic_enzyme"/>
</dbReference>
<evidence type="ECO:0000256" key="4">
    <source>
        <dbReference type="SAM" id="Phobius"/>
    </source>
</evidence>
<dbReference type="Gene3D" id="3.40.50.1820">
    <property type="entry name" value="alpha/beta hydrolase"/>
    <property type="match status" value="1"/>
</dbReference>
<dbReference type="Pfam" id="PF10340">
    <property type="entry name" value="Say1_Mug180"/>
    <property type="match status" value="1"/>
</dbReference>
<dbReference type="InterPro" id="IPR019436">
    <property type="entry name" value="Say1-like"/>
</dbReference>
<protein>
    <submittedName>
        <fullName evidence="5">Monoterpene epsilon-lactone hydrolase</fullName>
    </submittedName>
</protein>
<dbReference type="PANTHER" id="PTHR48081">
    <property type="entry name" value="AB HYDROLASE SUPERFAMILY PROTEIN C4A8.06C"/>
    <property type="match status" value="1"/>
</dbReference>
<dbReference type="InterPro" id="IPR033140">
    <property type="entry name" value="Lipase_GDXG_put_SER_AS"/>
</dbReference>
<dbReference type="InterPro" id="IPR029058">
    <property type="entry name" value="AB_hydrolase_fold"/>
</dbReference>
<gene>
    <name evidence="5" type="primary">mlhB</name>
    <name evidence="5" type="ORF">LAWI1_G004214</name>
</gene>
<keyword evidence="4" id="KW-0812">Transmembrane</keyword>
<dbReference type="GO" id="GO:0016787">
    <property type="term" value="F:hydrolase activity"/>
    <property type="evidence" value="ECO:0007669"/>
    <property type="project" value="UniProtKB-KW"/>
</dbReference>
<reference evidence="5 6" key="1">
    <citation type="submission" date="2018-05" db="EMBL/GenBank/DDBJ databases">
        <title>Genome sequencing and assembly of the regulated plant pathogen Lachnellula willkommii and related sister species for the development of diagnostic species identification markers.</title>
        <authorList>
            <person name="Giroux E."/>
            <person name="Bilodeau G."/>
        </authorList>
    </citation>
    <scope>NUCLEOTIDE SEQUENCE [LARGE SCALE GENOMIC DNA]</scope>
    <source>
        <strain evidence="5 6">CBS 172.35</strain>
    </source>
</reference>
<comment type="caution">
    <text evidence="5">The sequence shown here is derived from an EMBL/GenBank/DDBJ whole genome shotgun (WGS) entry which is preliminary data.</text>
</comment>
<keyword evidence="4" id="KW-0472">Membrane</keyword>
<sequence length="304" mass="33911">MILGQVSWLDCFVFLIFLAPQLILRVGFFPTLFCGLQALPFLLLKLPLSFIYERFFLARHHQTPFVQKASWFEDIVIRCVRYAFANIPASIGRVFFSKPVALPFLRFRMLRHGYIRSPIHWHEVKEQNFTGLWITANPTIKPDLIIYYVHGGGFSMGSSYFYLEFLITLLTLLSTSTSFTNPAILSLEYTLVPDATYPTQLHEALAGYAHAVRVMRGDASRVCVAGDSAGGTIVLSMLLRLGEIAKNGDGNANGDGAFNAKAENEIEISGAGVRNWRPGMAVLISPWITLHLDPTTQTPHTAPT</sequence>
<evidence type="ECO:0000256" key="1">
    <source>
        <dbReference type="ARBA" id="ARBA00010515"/>
    </source>
</evidence>
<proteinExistence type="inferred from homology"/>
<keyword evidence="6" id="KW-1185">Reference proteome</keyword>
<keyword evidence="2 5" id="KW-0378">Hydrolase</keyword>
<dbReference type="EMBL" id="QGML01001357">
    <property type="protein sequence ID" value="TVY89219.1"/>
    <property type="molecule type" value="Genomic_DNA"/>
</dbReference>
<dbReference type="Proteomes" id="UP000315522">
    <property type="component" value="Unassembled WGS sequence"/>
</dbReference>
<evidence type="ECO:0000256" key="3">
    <source>
        <dbReference type="PROSITE-ProRule" id="PRU10038"/>
    </source>
</evidence>
<organism evidence="5 6">
    <name type="scientific">Lachnellula willkommii</name>
    <dbReference type="NCBI Taxonomy" id="215461"/>
    <lineage>
        <taxon>Eukaryota</taxon>
        <taxon>Fungi</taxon>
        <taxon>Dikarya</taxon>
        <taxon>Ascomycota</taxon>
        <taxon>Pezizomycotina</taxon>
        <taxon>Leotiomycetes</taxon>
        <taxon>Helotiales</taxon>
        <taxon>Lachnaceae</taxon>
        <taxon>Lachnellula</taxon>
    </lineage>
</organism>